<evidence type="ECO:0000313" key="2">
    <source>
        <dbReference type="EMBL" id="EMF08356.1"/>
    </source>
</evidence>
<dbReference type="EMBL" id="KB456271">
    <property type="protein sequence ID" value="EMF08356.1"/>
    <property type="molecule type" value="Genomic_DNA"/>
</dbReference>
<organism evidence="2 3">
    <name type="scientific">Sphaerulina musiva (strain SO2202)</name>
    <name type="common">Poplar stem canker fungus</name>
    <name type="synonym">Septoria musiva</name>
    <dbReference type="NCBI Taxonomy" id="692275"/>
    <lineage>
        <taxon>Eukaryota</taxon>
        <taxon>Fungi</taxon>
        <taxon>Dikarya</taxon>
        <taxon>Ascomycota</taxon>
        <taxon>Pezizomycotina</taxon>
        <taxon>Dothideomycetes</taxon>
        <taxon>Dothideomycetidae</taxon>
        <taxon>Mycosphaerellales</taxon>
        <taxon>Mycosphaerellaceae</taxon>
        <taxon>Sphaerulina</taxon>
    </lineage>
</organism>
<dbReference type="RefSeq" id="XP_016756477.1">
    <property type="nucleotide sequence ID" value="XM_016900930.1"/>
</dbReference>
<accession>M3CXG6</accession>
<proteinExistence type="predicted"/>
<gene>
    <name evidence="2" type="ORF">SEPMUDRAFT_111712</name>
</gene>
<evidence type="ECO:0000256" key="1">
    <source>
        <dbReference type="SAM" id="MobiDB-lite"/>
    </source>
</evidence>
<feature type="compositionally biased region" description="Basic and acidic residues" evidence="1">
    <location>
        <begin position="223"/>
        <end position="238"/>
    </location>
</feature>
<sequence>MVNFCVACEAKGGLYCDDCLIRSVARGDGAFAAPTTTITTADESLWQQQPAQFQSGQLQLYDDNFGAVNGQLLPHFDNFVAVNGQLLPPSNNFGAVDGQLLLPSDDFGAVTEQLLPFDDFGAVTGQLPPHSYNFGAVTGQLPPPSNHFGAVNGQLLQVPGFDESGPSDWRQQGTPDFPSPAYAPSQLVPGPPAELAAANVGDGHRGQWAIPGVDGPAAAPESGIEHHGSQRKPSSDKRKAQKTAHQNPWRALAKLLTKLVKTNGAWKGERGLRVTNDDRASKAAMERYLQRNAALLGLALSEDGTPGDVELRMAGPNRAAAVTDENTVQIHWLKLNVIRNGGSFPGLPEEWVVRCSENAELFAHVFGPTI</sequence>
<keyword evidence="3" id="KW-1185">Reference proteome</keyword>
<dbReference type="HOGENOM" id="CLU_748356_0_0_1"/>
<dbReference type="Proteomes" id="UP000016931">
    <property type="component" value="Unassembled WGS sequence"/>
</dbReference>
<dbReference type="AlphaFoldDB" id="M3CXG6"/>
<evidence type="ECO:0000313" key="3">
    <source>
        <dbReference type="Proteomes" id="UP000016931"/>
    </source>
</evidence>
<protein>
    <submittedName>
        <fullName evidence="2">Uncharacterized protein</fullName>
    </submittedName>
</protein>
<reference evidence="2 3" key="1">
    <citation type="journal article" date="2012" name="PLoS Pathog.">
        <title>Diverse lifestyles and strategies of plant pathogenesis encoded in the genomes of eighteen Dothideomycetes fungi.</title>
        <authorList>
            <person name="Ohm R.A."/>
            <person name="Feau N."/>
            <person name="Henrissat B."/>
            <person name="Schoch C.L."/>
            <person name="Horwitz B.A."/>
            <person name="Barry K.W."/>
            <person name="Condon B.J."/>
            <person name="Copeland A.C."/>
            <person name="Dhillon B."/>
            <person name="Glaser F."/>
            <person name="Hesse C.N."/>
            <person name="Kosti I."/>
            <person name="LaButti K."/>
            <person name="Lindquist E.A."/>
            <person name="Lucas S."/>
            <person name="Salamov A.A."/>
            <person name="Bradshaw R.E."/>
            <person name="Ciuffetti L."/>
            <person name="Hamelin R.C."/>
            <person name="Kema G.H.J."/>
            <person name="Lawrence C."/>
            <person name="Scott J.A."/>
            <person name="Spatafora J.W."/>
            <person name="Turgeon B.G."/>
            <person name="de Wit P.J.G.M."/>
            <person name="Zhong S."/>
            <person name="Goodwin S.B."/>
            <person name="Grigoriev I.V."/>
        </authorList>
    </citation>
    <scope>NUCLEOTIDE SEQUENCE [LARGE SCALE GENOMIC DNA]</scope>
    <source>
        <strain evidence="2 3">SO2202</strain>
    </source>
</reference>
<dbReference type="GeneID" id="27898067"/>
<name>M3CXG6_SPHMS</name>
<feature type="region of interest" description="Disordered" evidence="1">
    <location>
        <begin position="159"/>
        <end position="247"/>
    </location>
</feature>